<evidence type="ECO:0000256" key="1">
    <source>
        <dbReference type="ARBA" id="ARBA00004651"/>
    </source>
</evidence>
<feature type="transmembrane region" description="Helical" evidence="7">
    <location>
        <begin position="28"/>
        <end position="45"/>
    </location>
</feature>
<keyword evidence="9" id="KW-1185">Reference proteome</keyword>
<dbReference type="Gene3D" id="1.10.3730.20">
    <property type="match status" value="1"/>
</dbReference>
<dbReference type="Proteomes" id="UP000252585">
    <property type="component" value="Unassembled WGS sequence"/>
</dbReference>
<dbReference type="AlphaFoldDB" id="A0A368XD30"/>
<dbReference type="PANTHER" id="PTHR30561:SF7">
    <property type="entry name" value="GUANIDINIUM EFFLUX SYSTEM SUBUNIT GDNC-RELATED"/>
    <property type="match status" value="1"/>
</dbReference>
<comment type="similarity">
    <text evidence="6">Belongs to the drug/metabolite transporter (DMT) superfamily. Small multidrug resistance (SMR) (TC 2.A.7.1) family.</text>
</comment>
<gene>
    <name evidence="8" type="ORF">DFR57_11091</name>
</gene>
<dbReference type="InterPro" id="IPR045324">
    <property type="entry name" value="Small_multidrug_res"/>
</dbReference>
<keyword evidence="4 7" id="KW-1133">Transmembrane helix</keyword>
<dbReference type="RefSeq" id="WP_114353538.1">
    <property type="nucleotide sequence ID" value="NZ_QPJJ01000010.1"/>
</dbReference>
<dbReference type="GO" id="GO:0005886">
    <property type="term" value="C:plasma membrane"/>
    <property type="evidence" value="ECO:0007669"/>
    <property type="project" value="UniProtKB-SubCell"/>
</dbReference>
<dbReference type="InterPro" id="IPR037185">
    <property type="entry name" value="EmrE-like"/>
</dbReference>
<evidence type="ECO:0000256" key="7">
    <source>
        <dbReference type="SAM" id="Phobius"/>
    </source>
</evidence>
<dbReference type="InterPro" id="IPR000390">
    <property type="entry name" value="Small_drug/metabolite_transptr"/>
</dbReference>
<dbReference type="OrthoDB" id="2168659at2"/>
<evidence type="ECO:0000313" key="9">
    <source>
        <dbReference type="Proteomes" id="UP000252585"/>
    </source>
</evidence>
<reference evidence="8 9" key="1">
    <citation type="submission" date="2018-07" db="EMBL/GenBank/DDBJ databases">
        <title>Genomic Encyclopedia of Type Strains, Phase IV (KMG-IV): sequencing the most valuable type-strain genomes for metagenomic binning, comparative biology and taxonomic classification.</title>
        <authorList>
            <person name="Goeker M."/>
        </authorList>
    </citation>
    <scope>NUCLEOTIDE SEQUENCE [LARGE SCALE GENOMIC DNA]</scope>
    <source>
        <strain evidence="8 9">DSM 27696</strain>
    </source>
</reference>
<proteinExistence type="inferred from homology"/>
<evidence type="ECO:0000256" key="3">
    <source>
        <dbReference type="ARBA" id="ARBA00022692"/>
    </source>
</evidence>
<evidence type="ECO:0000313" key="8">
    <source>
        <dbReference type="EMBL" id="RCW65873.1"/>
    </source>
</evidence>
<organism evidence="8 9">
    <name type="scientific">Saliterribacillus persicus</name>
    <dbReference type="NCBI Taxonomy" id="930114"/>
    <lineage>
        <taxon>Bacteria</taxon>
        <taxon>Bacillati</taxon>
        <taxon>Bacillota</taxon>
        <taxon>Bacilli</taxon>
        <taxon>Bacillales</taxon>
        <taxon>Bacillaceae</taxon>
        <taxon>Saliterribacillus</taxon>
    </lineage>
</organism>
<protein>
    <submittedName>
        <fullName evidence="8">Paired small multidrug resistance pump</fullName>
    </submittedName>
</protein>
<dbReference type="SUPFAM" id="SSF103481">
    <property type="entry name" value="Multidrug resistance efflux transporter EmrE"/>
    <property type="match status" value="1"/>
</dbReference>
<dbReference type="Pfam" id="PF00893">
    <property type="entry name" value="Multi_Drug_Res"/>
    <property type="match status" value="1"/>
</dbReference>
<dbReference type="EMBL" id="QPJJ01000010">
    <property type="protein sequence ID" value="RCW65873.1"/>
    <property type="molecule type" value="Genomic_DNA"/>
</dbReference>
<keyword evidence="3 6" id="KW-0812">Transmembrane</keyword>
<evidence type="ECO:0000256" key="4">
    <source>
        <dbReference type="ARBA" id="ARBA00022989"/>
    </source>
</evidence>
<evidence type="ECO:0000256" key="5">
    <source>
        <dbReference type="ARBA" id="ARBA00023136"/>
    </source>
</evidence>
<dbReference type="GO" id="GO:0022857">
    <property type="term" value="F:transmembrane transporter activity"/>
    <property type="evidence" value="ECO:0007669"/>
    <property type="project" value="InterPro"/>
</dbReference>
<comment type="caution">
    <text evidence="8">The sequence shown here is derived from an EMBL/GenBank/DDBJ whole genome shotgun (WGS) entry which is preliminary data.</text>
</comment>
<feature type="transmembrane region" description="Helical" evidence="7">
    <location>
        <begin position="82"/>
        <end position="99"/>
    </location>
</feature>
<evidence type="ECO:0000256" key="6">
    <source>
        <dbReference type="RuleBase" id="RU003942"/>
    </source>
</evidence>
<dbReference type="PANTHER" id="PTHR30561">
    <property type="entry name" value="SMR FAMILY PROTON-DEPENDENT DRUG EFFLUX TRANSPORTER SUGE"/>
    <property type="match status" value="1"/>
</dbReference>
<evidence type="ECO:0000256" key="2">
    <source>
        <dbReference type="ARBA" id="ARBA00022475"/>
    </source>
</evidence>
<comment type="subcellular location">
    <subcellularLocation>
        <location evidence="1 6">Cell membrane</location>
        <topology evidence="1 6">Multi-pass membrane protein</topology>
    </subcellularLocation>
</comment>
<sequence>MNKYWFYVLLASSFEVYWVSGLKHSESFVEWSLTIGAIVITFFLLPQTAKHLPIGTVYAVFAGLGTVGTVLVEVIVYGEPFIPLKAVLIGTLLIGVIGLKKVSSEPVESEGVA</sequence>
<keyword evidence="2" id="KW-1003">Cell membrane</keyword>
<feature type="transmembrane region" description="Helical" evidence="7">
    <location>
        <begin position="57"/>
        <end position="76"/>
    </location>
</feature>
<accession>A0A368XD30</accession>
<name>A0A368XD30_9BACI</name>
<keyword evidence="5 7" id="KW-0472">Membrane</keyword>